<reference evidence="1" key="1">
    <citation type="journal article" date="2014" name="Front. Microbiol.">
        <title>High frequency of phylogenetically diverse reductive dehalogenase-homologous genes in deep subseafloor sedimentary metagenomes.</title>
        <authorList>
            <person name="Kawai M."/>
            <person name="Futagami T."/>
            <person name="Toyoda A."/>
            <person name="Takaki Y."/>
            <person name="Nishi S."/>
            <person name="Hori S."/>
            <person name="Arai W."/>
            <person name="Tsubouchi T."/>
            <person name="Morono Y."/>
            <person name="Uchiyama I."/>
            <person name="Ito T."/>
            <person name="Fujiyama A."/>
            <person name="Inagaki F."/>
            <person name="Takami H."/>
        </authorList>
    </citation>
    <scope>NUCLEOTIDE SEQUENCE</scope>
    <source>
        <strain evidence="1">Expedition CK06-06</strain>
    </source>
</reference>
<protein>
    <submittedName>
        <fullName evidence="1">Uncharacterized protein</fullName>
    </submittedName>
</protein>
<evidence type="ECO:0000313" key="1">
    <source>
        <dbReference type="EMBL" id="GAG01994.1"/>
    </source>
</evidence>
<dbReference type="EMBL" id="BARS01029214">
    <property type="protein sequence ID" value="GAG01994.1"/>
    <property type="molecule type" value="Genomic_DNA"/>
</dbReference>
<dbReference type="AlphaFoldDB" id="X0U896"/>
<name>X0U896_9ZZZZ</name>
<sequence>MIKWSLYLGGNPPSNEVDGVNTANIAAYTYTPPTDDALTGVTDDERVPVIWKLRDSSPL</sequence>
<gene>
    <name evidence="1" type="ORF">S01H1_45690</name>
</gene>
<comment type="caution">
    <text evidence="1">The sequence shown here is derived from an EMBL/GenBank/DDBJ whole genome shotgun (WGS) entry which is preliminary data.</text>
</comment>
<organism evidence="1">
    <name type="scientific">marine sediment metagenome</name>
    <dbReference type="NCBI Taxonomy" id="412755"/>
    <lineage>
        <taxon>unclassified sequences</taxon>
        <taxon>metagenomes</taxon>
        <taxon>ecological metagenomes</taxon>
    </lineage>
</organism>
<proteinExistence type="predicted"/>
<accession>X0U896</accession>